<dbReference type="AlphaFoldDB" id="V8NCZ8"/>
<dbReference type="Gene3D" id="3.40.50.300">
    <property type="entry name" value="P-loop containing nucleotide triphosphate hydrolases"/>
    <property type="match status" value="1"/>
</dbReference>
<evidence type="ECO:0000256" key="1">
    <source>
        <dbReference type="ARBA" id="ARBA00004123"/>
    </source>
</evidence>
<name>V8NCZ8_OPHHA</name>
<dbReference type="Pfam" id="PF00176">
    <property type="entry name" value="SNF2-rel_dom"/>
    <property type="match status" value="1"/>
</dbReference>
<dbReference type="PANTHER" id="PTHR45685">
    <property type="entry name" value="HELICASE SRCAP-RELATED"/>
    <property type="match status" value="1"/>
</dbReference>
<reference evidence="7 8" key="1">
    <citation type="journal article" date="2013" name="Proc. Natl. Acad. Sci. U.S.A.">
        <title>The king cobra genome reveals dynamic gene evolution and adaptation in the snake venom system.</title>
        <authorList>
            <person name="Vonk F.J."/>
            <person name="Casewell N.R."/>
            <person name="Henkel C.V."/>
            <person name="Heimberg A.M."/>
            <person name="Jansen H.J."/>
            <person name="McCleary R.J."/>
            <person name="Kerkkamp H.M."/>
            <person name="Vos R.A."/>
            <person name="Guerreiro I."/>
            <person name="Calvete J.J."/>
            <person name="Wuster W."/>
            <person name="Woods A.E."/>
            <person name="Logan J.M."/>
            <person name="Harrison R.A."/>
            <person name="Castoe T.A."/>
            <person name="de Koning A.P."/>
            <person name="Pollock D.D."/>
            <person name="Yandell M."/>
            <person name="Calderon D."/>
            <person name="Renjifo C."/>
            <person name="Currier R.B."/>
            <person name="Salgado D."/>
            <person name="Pla D."/>
            <person name="Sanz L."/>
            <person name="Hyder A.S."/>
            <person name="Ribeiro J.M."/>
            <person name="Arntzen J.W."/>
            <person name="van den Thillart G.E."/>
            <person name="Boetzer M."/>
            <person name="Pirovano W."/>
            <person name="Dirks R.P."/>
            <person name="Spaink H.P."/>
            <person name="Duboule D."/>
            <person name="McGlinn E."/>
            <person name="Kini R.M."/>
            <person name="Richardson M.K."/>
        </authorList>
    </citation>
    <scope>NUCLEOTIDE SEQUENCE</scope>
    <source>
        <tissue evidence="7">Blood</tissue>
    </source>
</reference>
<keyword evidence="8" id="KW-1185">Reference proteome</keyword>
<dbReference type="InterPro" id="IPR038718">
    <property type="entry name" value="SNF2-like_sf"/>
</dbReference>
<dbReference type="GO" id="GO:0003677">
    <property type="term" value="F:DNA binding"/>
    <property type="evidence" value="ECO:0007669"/>
    <property type="project" value="UniProtKB-KW"/>
</dbReference>
<dbReference type="InterPro" id="IPR000330">
    <property type="entry name" value="SNF2_N"/>
</dbReference>
<dbReference type="GO" id="GO:0006338">
    <property type="term" value="P:chromatin remodeling"/>
    <property type="evidence" value="ECO:0007669"/>
    <property type="project" value="TreeGrafter"/>
</dbReference>
<dbReference type="InterPro" id="IPR050520">
    <property type="entry name" value="INO80/SWR1_helicase"/>
</dbReference>
<keyword evidence="4" id="KW-0067">ATP-binding</keyword>
<dbReference type="InterPro" id="IPR027417">
    <property type="entry name" value="P-loop_NTPase"/>
</dbReference>
<evidence type="ECO:0000256" key="2">
    <source>
        <dbReference type="ARBA" id="ARBA00022741"/>
    </source>
</evidence>
<keyword evidence="3" id="KW-0378">Hydrolase</keyword>
<dbReference type="OrthoDB" id="5857104at2759"/>
<keyword evidence="5" id="KW-0238">DNA-binding</keyword>
<dbReference type="GO" id="GO:0042393">
    <property type="term" value="F:histone binding"/>
    <property type="evidence" value="ECO:0007669"/>
    <property type="project" value="TreeGrafter"/>
</dbReference>
<feature type="non-terminal residue" evidence="7">
    <location>
        <position position="1"/>
    </location>
</feature>
<dbReference type="Proteomes" id="UP000018936">
    <property type="component" value="Unassembled WGS sequence"/>
</dbReference>
<evidence type="ECO:0000256" key="5">
    <source>
        <dbReference type="ARBA" id="ARBA00023125"/>
    </source>
</evidence>
<dbReference type="EMBL" id="AZIM01004929">
    <property type="protein sequence ID" value="ETE60139.1"/>
    <property type="molecule type" value="Genomic_DNA"/>
</dbReference>
<comment type="caution">
    <text evidence="7">The sequence shown here is derived from an EMBL/GenBank/DDBJ whole genome shotgun (WGS) entry which is preliminary data.</text>
</comment>
<gene>
    <name evidence="7" type="primary">EP400</name>
    <name evidence="7" type="ORF">L345_14124</name>
</gene>
<evidence type="ECO:0000256" key="4">
    <source>
        <dbReference type="ARBA" id="ARBA00022840"/>
    </source>
</evidence>
<accession>V8NCZ8</accession>
<feature type="domain" description="SNF2 N-terminal" evidence="6">
    <location>
        <begin position="1"/>
        <end position="54"/>
    </location>
</feature>
<keyword evidence="3" id="KW-0347">Helicase</keyword>
<sequence length="72" mass="8548">IIQPFILRRSKRDVEKQLTKKYEHVLKCRLSNRQKMMYEDVILQPDSQNSSASFAFWELKSTSLNVARFSDP</sequence>
<dbReference type="GO" id="GO:0016887">
    <property type="term" value="F:ATP hydrolysis activity"/>
    <property type="evidence" value="ECO:0007669"/>
    <property type="project" value="TreeGrafter"/>
</dbReference>
<protein>
    <submittedName>
        <fullName evidence="7">E1A-binding protein</fullName>
    </submittedName>
</protein>
<keyword evidence="2" id="KW-0547">Nucleotide-binding</keyword>
<dbReference type="Gene3D" id="3.40.50.10810">
    <property type="entry name" value="Tandem AAA-ATPase domain"/>
    <property type="match status" value="1"/>
</dbReference>
<comment type="subcellular location">
    <subcellularLocation>
        <location evidence="1">Nucleus</location>
    </subcellularLocation>
</comment>
<organism evidence="7 8">
    <name type="scientific">Ophiophagus hannah</name>
    <name type="common">King cobra</name>
    <name type="synonym">Naja hannah</name>
    <dbReference type="NCBI Taxonomy" id="8665"/>
    <lineage>
        <taxon>Eukaryota</taxon>
        <taxon>Metazoa</taxon>
        <taxon>Chordata</taxon>
        <taxon>Craniata</taxon>
        <taxon>Vertebrata</taxon>
        <taxon>Euteleostomi</taxon>
        <taxon>Lepidosauria</taxon>
        <taxon>Squamata</taxon>
        <taxon>Bifurcata</taxon>
        <taxon>Unidentata</taxon>
        <taxon>Episquamata</taxon>
        <taxon>Toxicofera</taxon>
        <taxon>Serpentes</taxon>
        <taxon>Colubroidea</taxon>
        <taxon>Elapidae</taxon>
        <taxon>Elapinae</taxon>
        <taxon>Ophiophagus</taxon>
    </lineage>
</organism>
<evidence type="ECO:0000256" key="3">
    <source>
        <dbReference type="ARBA" id="ARBA00022806"/>
    </source>
</evidence>
<dbReference type="GO" id="GO:0005524">
    <property type="term" value="F:ATP binding"/>
    <property type="evidence" value="ECO:0007669"/>
    <property type="project" value="UniProtKB-KW"/>
</dbReference>
<evidence type="ECO:0000313" key="8">
    <source>
        <dbReference type="Proteomes" id="UP000018936"/>
    </source>
</evidence>
<evidence type="ECO:0000259" key="6">
    <source>
        <dbReference type="Pfam" id="PF00176"/>
    </source>
</evidence>
<proteinExistence type="predicted"/>
<dbReference type="GO" id="GO:0000812">
    <property type="term" value="C:Swr1 complex"/>
    <property type="evidence" value="ECO:0007669"/>
    <property type="project" value="TreeGrafter"/>
</dbReference>
<dbReference type="PANTHER" id="PTHR45685:SF1">
    <property type="entry name" value="HELICASE SRCAP"/>
    <property type="match status" value="1"/>
</dbReference>
<evidence type="ECO:0000313" key="7">
    <source>
        <dbReference type="EMBL" id="ETE60139.1"/>
    </source>
</evidence>
<dbReference type="GO" id="GO:0004386">
    <property type="term" value="F:helicase activity"/>
    <property type="evidence" value="ECO:0007669"/>
    <property type="project" value="UniProtKB-KW"/>
</dbReference>